<organism evidence="1 2">
    <name type="scientific">Pseudocalidococcus azoricus BACA0444</name>
    <dbReference type="NCBI Taxonomy" id="2918990"/>
    <lineage>
        <taxon>Bacteria</taxon>
        <taxon>Bacillati</taxon>
        <taxon>Cyanobacteriota</taxon>
        <taxon>Cyanophyceae</taxon>
        <taxon>Acaryochloridales</taxon>
        <taxon>Thermosynechococcaceae</taxon>
        <taxon>Pseudocalidococcus</taxon>
        <taxon>Pseudocalidococcus azoricus</taxon>
    </lineage>
</organism>
<gene>
    <name evidence="1" type="ORF">RIF25_04885</name>
</gene>
<proteinExistence type="predicted"/>
<dbReference type="Proteomes" id="UP001268256">
    <property type="component" value="Unassembled WGS sequence"/>
</dbReference>
<dbReference type="RefSeq" id="WP_322877424.1">
    <property type="nucleotide sequence ID" value="NZ_JAVMIP010000003.1"/>
</dbReference>
<sequence length="80" mass="9467">MLREELKKELDKLNDEQLKQIADFIALVEQQPQQITRSQPFWQTAIPLDRATEFQRWVSQLPKSNSSLNDSAFNRDSIYE</sequence>
<protein>
    <submittedName>
        <fullName evidence="1">Uncharacterized protein</fullName>
    </submittedName>
</protein>
<dbReference type="EMBL" id="JAVMIP010000003">
    <property type="protein sequence ID" value="MDS3860136.1"/>
    <property type="molecule type" value="Genomic_DNA"/>
</dbReference>
<comment type="caution">
    <text evidence="1">The sequence shown here is derived from an EMBL/GenBank/DDBJ whole genome shotgun (WGS) entry which is preliminary data.</text>
</comment>
<keyword evidence="2" id="KW-1185">Reference proteome</keyword>
<reference evidence="2" key="1">
    <citation type="submission" date="2023-07" db="EMBL/GenBank/DDBJ databases">
        <authorList>
            <person name="Luz R."/>
            <person name="Cordeiro R."/>
            <person name="Fonseca A."/>
            <person name="Goncalves V."/>
        </authorList>
    </citation>
    <scope>NUCLEOTIDE SEQUENCE [LARGE SCALE GENOMIC DNA]</scope>
    <source>
        <strain evidence="2">BACA0444</strain>
    </source>
</reference>
<name>A0AAE4FSI0_9CYAN</name>
<dbReference type="AlphaFoldDB" id="A0AAE4FSI0"/>
<evidence type="ECO:0000313" key="1">
    <source>
        <dbReference type="EMBL" id="MDS3860136.1"/>
    </source>
</evidence>
<evidence type="ECO:0000313" key="2">
    <source>
        <dbReference type="Proteomes" id="UP001268256"/>
    </source>
</evidence>
<accession>A0AAE4FSI0</accession>